<gene>
    <name evidence="2" type="ORF">SLS62_007534</name>
</gene>
<dbReference type="Proteomes" id="UP001320420">
    <property type="component" value="Unassembled WGS sequence"/>
</dbReference>
<protein>
    <submittedName>
        <fullName evidence="2">Uncharacterized protein</fullName>
    </submittedName>
</protein>
<evidence type="ECO:0000256" key="1">
    <source>
        <dbReference type="SAM" id="MobiDB-lite"/>
    </source>
</evidence>
<reference evidence="2 3" key="1">
    <citation type="submission" date="2024-02" db="EMBL/GenBank/DDBJ databases">
        <title>De novo assembly and annotation of 12 fungi associated with fruit tree decline syndrome in Ontario, Canada.</title>
        <authorList>
            <person name="Sulman M."/>
            <person name="Ellouze W."/>
            <person name="Ilyukhin E."/>
        </authorList>
    </citation>
    <scope>NUCLEOTIDE SEQUENCE [LARGE SCALE GENOMIC DNA]</scope>
    <source>
        <strain evidence="2 3">M11/M66-122</strain>
    </source>
</reference>
<proteinExistence type="predicted"/>
<dbReference type="EMBL" id="JAKJXP020000062">
    <property type="protein sequence ID" value="KAK7750558.1"/>
    <property type="molecule type" value="Genomic_DNA"/>
</dbReference>
<evidence type="ECO:0000313" key="2">
    <source>
        <dbReference type="EMBL" id="KAK7750558.1"/>
    </source>
</evidence>
<dbReference type="AlphaFoldDB" id="A0AAN9YM89"/>
<organism evidence="2 3">
    <name type="scientific">Diatrype stigma</name>
    <dbReference type="NCBI Taxonomy" id="117547"/>
    <lineage>
        <taxon>Eukaryota</taxon>
        <taxon>Fungi</taxon>
        <taxon>Dikarya</taxon>
        <taxon>Ascomycota</taxon>
        <taxon>Pezizomycotina</taxon>
        <taxon>Sordariomycetes</taxon>
        <taxon>Xylariomycetidae</taxon>
        <taxon>Xylariales</taxon>
        <taxon>Diatrypaceae</taxon>
        <taxon>Diatrype</taxon>
    </lineage>
</organism>
<sequence>MKSSPRSPKMTMLLSNHHDLQYPRGHHRQTHSLNYWTTSSSTTPSMIELISTTMPQSQDQDHQQQQQESPLAKHSSSATHDDSRVAQALEIARDSPEGCQDPAINFILETALAQTWFKIQTQPNTYVMSRAEFAVFNFFQHRFVGNKLAIASRKRYWDNVACP</sequence>
<feature type="region of interest" description="Disordered" evidence="1">
    <location>
        <begin position="54"/>
        <end position="84"/>
    </location>
</feature>
<accession>A0AAN9YM89</accession>
<comment type="caution">
    <text evidence="2">The sequence shown here is derived from an EMBL/GenBank/DDBJ whole genome shotgun (WGS) entry which is preliminary data.</text>
</comment>
<keyword evidence="3" id="KW-1185">Reference proteome</keyword>
<evidence type="ECO:0000313" key="3">
    <source>
        <dbReference type="Proteomes" id="UP001320420"/>
    </source>
</evidence>
<name>A0AAN9YM89_9PEZI</name>